<organism evidence="2 3">
    <name type="scientific">Necator americanus</name>
    <name type="common">Human hookworm</name>
    <dbReference type="NCBI Taxonomy" id="51031"/>
    <lineage>
        <taxon>Eukaryota</taxon>
        <taxon>Metazoa</taxon>
        <taxon>Ecdysozoa</taxon>
        <taxon>Nematoda</taxon>
        <taxon>Chromadorea</taxon>
        <taxon>Rhabditida</taxon>
        <taxon>Rhabditina</taxon>
        <taxon>Rhabditomorpha</taxon>
        <taxon>Strongyloidea</taxon>
        <taxon>Ancylostomatidae</taxon>
        <taxon>Bunostominae</taxon>
        <taxon>Necator</taxon>
    </lineage>
</organism>
<evidence type="ECO:0000256" key="1">
    <source>
        <dbReference type="SAM" id="MobiDB-lite"/>
    </source>
</evidence>
<accession>W2T693</accession>
<feature type="region of interest" description="Disordered" evidence="1">
    <location>
        <begin position="32"/>
        <end position="60"/>
    </location>
</feature>
<proteinExistence type="predicted"/>
<dbReference type="EMBL" id="KI660166">
    <property type="protein sequence ID" value="ETN77530.1"/>
    <property type="molecule type" value="Genomic_DNA"/>
</dbReference>
<evidence type="ECO:0000313" key="2">
    <source>
        <dbReference type="EMBL" id="ETN77530.1"/>
    </source>
</evidence>
<evidence type="ECO:0000313" key="3">
    <source>
        <dbReference type="Proteomes" id="UP000053676"/>
    </source>
</evidence>
<keyword evidence="3" id="KW-1185">Reference proteome</keyword>
<name>W2T693_NECAM</name>
<reference evidence="3" key="1">
    <citation type="journal article" date="2014" name="Nat. Genet.">
        <title>Genome of the human hookworm Necator americanus.</title>
        <authorList>
            <person name="Tang Y.T."/>
            <person name="Gao X."/>
            <person name="Rosa B.A."/>
            <person name="Abubucker S."/>
            <person name="Hallsworth-Pepin K."/>
            <person name="Martin J."/>
            <person name="Tyagi R."/>
            <person name="Heizer E."/>
            <person name="Zhang X."/>
            <person name="Bhonagiri-Palsikar V."/>
            <person name="Minx P."/>
            <person name="Warren W.C."/>
            <person name="Wang Q."/>
            <person name="Zhan B."/>
            <person name="Hotez P.J."/>
            <person name="Sternberg P.W."/>
            <person name="Dougall A."/>
            <person name="Gaze S.T."/>
            <person name="Mulvenna J."/>
            <person name="Sotillo J."/>
            <person name="Ranganathan S."/>
            <person name="Rabelo E.M."/>
            <person name="Wilson R.K."/>
            <person name="Felgner P.L."/>
            <person name="Bethony J."/>
            <person name="Hawdon J.M."/>
            <person name="Gasser R.B."/>
            <person name="Loukas A."/>
            <person name="Mitreva M."/>
        </authorList>
    </citation>
    <scope>NUCLEOTIDE SEQUENCE [LARGE SCALE GENOMIC DNA]</scope>
</reference>
<dbReference type="AlphaFoldDB" id="W2T693"/>
<sequence>MIHKVNRIFCDSGCKNRRQSYQQKADTFPVVPPDLDNDWLENSTSRATPRSTPRPSRSPRQIRFQIPEISLVFDPPRELASRSQISVSYVAGLDAKAKLSKKVAATAALLKVSSEY</sequence>
<dbReference type="Proteomes" id="UP000053676">
    <property type="component" value="Unassembled WGS sequence"/>
</dbReference>
<feature type="compositionally biased region" description="Low complexity" evidence="1">
    <location>
        <begin position="43"/>
        <end position="59"/>
    </location>
</feature>
<protein>
    <submittedName>
        <fullName evidence="2">Uncharacterized protein</fullName>
    </submittedName>
</protein>
<gene>
    <name evidence="2" type="ORF">NECAME_10988</name>
</gene>
<dbReference type="KEGG" id="nai:NECAME_10988"/>